<dbReference type="AlphaFoldDB" id="A0A931I8M8"/>
<keyword evidence="4" id="KW-1185">Reference proteome</keyword>
<dbReference type="RefSeq" id="WP_196148401.1">
    <property type="nucleotide sequence ID" value="NZ_JADMLG010000002.1"/>
</dbReference>
<feature type="domain" description="Outer membrane channel protein CpnT-like N-terminal" evidence="2">
    <location>
        <begin position="135"/>
        <end position="266"/>
    </location>
</feature>
<name>A0A931I8M8_9NOCA</name>
<sequence>MTVAVDPTSYYKAATLCFDSADALWDSFRYVFSELSGCGAMAGIDEDGRKWAASYNQSAAEAVTFFESTYTALYSYGVALNDLGFTHARSDATLKGTAQPERPKDPAGKAFGPYAVPAAAGGAGIGLAETAVEVLDAINCPLPDGNTDKLAKAAEAWDRLGTIYQNTNAKDKITIAGTLFTDVLSDDVIQVREDLKTLENSIGELLTSCVTISKSSTDYRDSIQELRNQIKGFIEAIITEAAINVAITVVASCLTGVGGVIAGAKAVESARRWAVKIQEAVKGWRIRKALQLKGVDENSLAAIAKSRKTTQDLRDRLGTPTGGRQPKIVPSNTRALTDEDRWALLQGPSDRSGRSLTEMLRRGETLTPDQQRQVDAFNEALSKLPAHEGPVTRHTNLTQQQLDQYVPGQAHSEVGFTSTSTRPQGSNELLVNGSNVEFQIASKTGRDYTAYGTPDEILFPSGTNFFVNSKTIDPATGKVVIRMSEM</sequence>
<dbReference type="PROSITE" id="PS50096">
    <property type="entry name" value="IQ"/>
    <property type="match status" value="1"/>
</dbReference>
<protein>
    <recommendedName>
        <fullName evidence="2">Outer membrane channel protein CpnT-like N-terminal domain-containing protein</fullName>
    </recommendedName>
</protein>
<organism evidence="3 4">
    <name type="scientific">Nocardia bovistercoris</name>
    <dbReference type="NCBI Taxonomy" id="2785916"/>
    <lineage>
        <taxon>Bacteria</taxon>
        <taxon>Bacillati</taxon>
        <taxon>Actinomycetota</taxon>
        <taxon>Actinomycetes</taxon>
        <taxon>Mycobacteriales</taxon>
        <taxon>Nocardiaceae</taxon>
        <taxon>Nocardia</taxon>
    </lineage>
</organism>
<dbReference type="PROSITE" id="PS51996">
    <property type="entry name" value="TR_MART"/>
    <property type="match status" value="1"/>
</dbReference>
<accession>A0A931I8M8</accession>
<dbReference type="Proteomes" id="UP000655751">
    <property type="component" value="Unassembled WGS sequence"/>
</dbReference>
<dbReference type="EMBL" id="JADMLG010000002">
    <property type="protein sequence ID" value="MBH0776131.1"/>
    <property type="molecule type" value="Genomic_DNA"/>
</dbReference>
<dbReference type="SUPFAM" id="SSF56399">
    <property type="entry name" value="ADP-ribosylation"/>
    <property type="match status" value="1"/>
</dbReference>
<proteinExistence type="predicted"/>
<gene>
    <name evidence="3" type="ORF">IT779_07525</name>
</gene>
<dbReference type="Gene3D" id="3.90.176.10">
    <property type="entry name" value="Toxin ADP-ribosyltransferase, Chain A, domain 1"/>
    <property type="match status" value="1"/>
</dbReference>
<feature type="region of interest" description="Disordered" evidence="1">
    <location>
        <begin position="311"/>
        <end position="332"/>
    </location>
</feature>
<dbReference type="InterPro" id="IPR057746">
    <property type="entry name" value="CpnT-like_N"/>
</dbReference>
<evidence type="ECO:0000313" key="3">
    <source>
        <dbReference type="EMBL" id="MBH0776131.1"/>
    </source>
</evidence>
<evidence type="ECO:0000313" key="4">
    <source>
        <dbReference type="Proteomes" id="UP000655751"/>
    </source>
</evidence>
<evidence type="ECO:0000259" key="2">
    <source>
        <dbReference type="Pfam" id="PF25547"/>
    </source>
</evidence>
<dbReference type="Pfam" id="PF25547">
    <property type="entry name" value="WXG100_2"/>
    <property type="match status" value="1"/>
</dbReference>
<evidence type="ECO:0000256" key="1">
    <source>
        <dbReference type="SAM" id="MobiDB-lite"/>
    </source>
</evidence>
<reference evidence="3" key="1">
    <citation type="submission" date="2020-11" db="EMBL/GenBank/DDBJ databases">
        <title>Nocardia NEAU-351.nov., a novel actinomycete isolated from the cow dung.</title>
        <authorList>
            <person name="Zhang X."/>
        </authorList>
    </citation>
    <scope>NUCLEOTIDE SEQUENCE</scope>
    <source>
        <strain evidence="3">NEAU-351</strain>
    </source>
</reference>
<comment type="caution">
    <text evidence="3">The sequence shown here is derived from an EMBL/GenBank/DDBJ whole genome shotgun (WGS) entry which is preliminary data.</text>
</comment>